<dbReference type="GO" id="GO:0008623">
    <property type="term" value="C:CHRAC"/>
    <property type="evidence" value="ECO:0007669"/>
    <property type="project" value="TreeGrafter"/>
</dbReference>
<dbReference type="STRING" id="56408.A0A1E5RVK7"/>
<dbReference type="InterPro" id="IPR009072">
    <property type="entry name" value="Histone-fold"/>
</dbReference>
<dbReference type="GO" id="GO:0031490">
    <property type="term" value="F:chromatin DNA binding"/>
    <property type="evidence" value="ECO:0007669"/>
    <property type="project" value="TreeGrafter"/>
</dbReference>
<dbReference type="EMBL" id="LPNM01000003">
    <property type="protein sequence ID" value="OEJ90980.1"/>
    <property type="molecule type" value="Genomic_DNA"/>
</dbReference>
<dbReference type="CDD" id="cd22928">
    <property type="entry name" value="HFD_POLE3_DPB4"/>
    <property type="match status" value="1"/>
</dbReference>
<evidence type="ECO:0000313" key="9">
    <source>
        <dbReference type="Proteomes" id="UP000095728"/>
    </source>
</evidence>
<gene>
    <name evidence="8" type="ORF">AWRI3579_g377</name>
</gene>
<proteinExistence type="predicted"/>
<feature type="domain" description="Transcription factor CBF/NF-Y/archaeal histone" evidence="7">
    <location>
        <begin position="13"/>
        <end position="74"/>
    </location>
</feature>
<dbReference type="SUPFAM" id="SSF47113">
    <property type="entry name" value="Histone-fold"/>
    <property type="match status" value="1"/>
</dbReference>
<evidence type="ECO:0000256" key="5">
    <source>
        <dbReference type="ARBA" id="ARBA00042096"/>
    </source>
</evidence>
<dbReference type="GO" id="GO:0008622">
    <property type="term" value="C:epsilon DNA polymerase complex"/>
    <property type="evidence" value="ECO:0007669"/>
    <property type="project" value="TreeGrafter"/>
</dbReference>
<dbReference type="AlphaFoldDB" id="A0A1E5RVK7"/>
<protein>
    <recommendedName>
        <fullName evidence="4">DNA polymerase epsilon subunit D</fullName>
    </recommendedName>
    <alternativeName>
        <fullName evidence="5">DNA polymerase II subunit D</fullName>
    </alternativeName>
</protein>
<dbReference type="PANTHER" id="PTHR46172">
    <property type="entry name" value="DNA POLYMERASE EPSILON SUBUNIT 3"/>
    <property type="match status" value="1"/>
</dbReference>
<evidence type="ECO:0000313" key="8">
    <source>
        <dbReference type="EMBL" id="OEJ90980.1"/>
    </source>
</evidence>
<feature type="region of interest" description="Disordered" evidence="6">
    <location>
        <begin position="112"/>
        <end position="173"/>
    </location>
</feature>
<dbReference type="PANTHER" id="PTHR46172:SF1">
    <property type="entry name" value="DNA POLYMERASE EPSILON SUBUNIT 3"/>
    <property type="match status" value="1"/>
</dbReference>
<evidence type="ECO:0000256" key="1">
    <source>
        <dbReference type="ARBA" id="ARBA00004123"/>
    </source>
</evidence>
<comment type="caution">
    <text evidence="8">The sequence shown here is derived from an EMBL/GenBank/DDBJ whole genome shotgun (WGS) entry which is preliminary data.</text>
</comment>
<evidence type="ECO:0000256" key="6">
    <source>
        <dbReference type="SAM" id="MobiDB-lite"/>
    </source>
</evidence>
<evidence type="ECO:0000256" key="4">
    <source>
        <dbReference type="ARBA" id="ARBA00039775"/>
    </source>
</evidence>
<keyword evidence="2" id="KW-0235">DNA replication</keyword>
<evidence type="ECO:0000256" key="3">
    <source>
        <dbReference type="ARBA" id="ARBA00023242"/>
    </source>
</evidence>
<evidence type="ECO:0000256" key="2">
    <source>
        <dbReference type="ARBA" id="ARBA00022705"/>
    </source>
</evidence>
<dbReference type="OrthoDB" id="1707486at2759"/>
<comment type="subcellular location">
    <subcellularLocation>
        <location evidence="1">Nucleus</location>
    </subcellularLocation>
</comment>
<evidence type="ECO:0000259" key="7">
    <source>
        <dbReference type="Pfam" id="PF00808"/>
    </source>
</evidence>
<reference evidence="9" key="1">
    <citation type="journal article" date="2016" name="Genome Announc.">
        <title>Genome sequences of three species of Hanseniaspora isolated from spontaneous wine fermentations.</title>
        <authorList>
            <person name="Sternes P.R."/>
            <person name="Lee D."/>
            <person name="Kutyna D.R."/>
            <person name="Borneman A.R."/>
        </authorList>
    </citation>
    <scope>NUCLEOTIDE SEQUENCE [LARGE SCALE GENOMIC DNA]</scope>
    <source>
        <strain evidence="9">AWRI3579</strain>
    </source>
</reference>
<dbReference type="Pfam" id="PF00808">
    <property type="entry name" value="CBFD_NFYB_HMF"/>
    <property type="match status" value="1"/>
</dbReference>
<dbReference type="GO" id="GO:0031507">
    <property type="term" value="P:heterochromatin formation"/>
    <property type="evidence" value="ECO:0007669"/>
    <property type="project" value="TreeGrafter"/>
</dbReference>
<dbReference type="InParanoid" id="A0A1E5RVK7"/>
<dbReference type="GO" id="GO:0006272">
    <property type="term" value="P:leading strand elongation"/>
    <property type="evidence" value="ECO:0007669"/>
    <property type="project" value="TreeGrafter"/>
</dbReference>
<dbReference type="Proteomes" id="UP000095728">
    <property type="component" value="Unassembled WGS sequence"/>
</dbReference>
<sequence length="173" mass="19254">MTQEKISINDLLFPKTTVINIAKNNETDTRKIIMTKDTQTALQRASTVFLNYLMNAARETAYNNNKKSVNVDDVFDSVEKLGFGVGFSDQLRALFQDYQDASAKKKEVREKLKSLNSGSVNGEKAVAEEKVDGESDIEDKEDTQVNTNEVNDENVNETVQNEGAGGLKKPKLD</sequence>
<accession>A0A1E5RVK7</accession>
<dbReference type="FunCoup" id="A0A1E5RVK7">
    <property type="interactions" value="234"/>
</dbReference>
<name>A0A1E5RVK7_9ASCO</name>
<dbReference type="InterPro" id="IPR003958">
    <property type="entry name" value="CBFA_NFYB_domain"/>
</dbReference>
<dbReference type="Gene3D" id="1.10.20.10">
    <property type="entry name" value="Histone, subunit A"/>
    <property type="match status" value="1"/>
</dbReference>
<organism evidence="8 9">
    <name type="scientific">Hanseniaspora osmophila</name>
    <dbReference type="NCBI Taxonomy" id="56408"/>
    <lineage>
        <taxon>Eukaryota</taxon>
        <taxon>Fungi</taxon>
        <taxon>Dikarya</taxon>
        <taxon>Ascomycota</taxon>
        <taxon>Saccharomycotina</taxon>
        <taxon>Saccharomycetes</taxon>
        <taxon>Saccharomycodales</taxon>
        <taxon>Saccharomycodaceae</taxon>
        <taxon>Hanseniaspora</taxon>
    </lineage>
</organism>
<dbReference type="GO" id="GO:0006974">
    <property type="term" value="P:DNA damage response"/>
    <property type="evidence" value="ECO:0007669"/>
    <property type="project" value="TreeGrafter"/>
</dbReference>
<keyword evidence="3" id="KW-0539">Nucleus</keyword>
<keyword evidence="9" id="KW-1185">Reference proteome</keyword>
<dbReference type="GO" id="GO:0046982">
    <property type="term" value="F:protein heterodimerization activity"/>
    <property type="evidence" value="ECO:0007669"/>
    <property type="project" value="InterPro"/>
</dbReference>
<dbReference type="InterPro" id="IPR051377">
    <property type="entry name" value="DNA_Pol-Epsilon_Subunit"/>
</dbReference>